<dbReference type="EMBL" id="UAUF01000002">
    <property type="protein sequence ID" value="SPY99919.1"/>
    <property type="molecule type" value="Genomic_DNA"/>
</dbReference>
<evidence type="ECO:0008006" key="5">
    <source>
        <dbReference type="Google" id="ProtNLM"/>
    </source>
</evidence>
<reference evidence="2 3" key="1">
    <citation type="submission" date="2018-06" db="EMBL/GenBank/DDBJ databases">
        <authorList>
            <consortium name="Pathogen Informatics"/>
            <person name="Doyle S."/>
        </authorList>
    </citation>
    <scope>NUCLEOTIDE SEQUENCE [LARGE SCALE GENOMIC DNA]</scope>
    <source>
        <strain evidence="2 3">NCTC11842</strain>
    </source>
</reference>
<evidence type="ECO:0000313" key="2">
    <source>
        <dbReference type="EMBL" id="SPY99919.1"/>
    </source>
</evidence>
<organism evidence="2 3">
    <name type="scientific">Pseudomonas luteola</name>
    <dbReference type="NCBI Taxonomy" id="47886"/>
    <lineage>
        <taxon>Bacteria</taxon>
        <taxon>Pseudomonadati</taxon>
        <taxon>Pseudomonadota</taxon>
        <taxon>Gammaproteobacteria</taxon>
        <taxon>Pseudomonadales</taxon>
        <taxon>Pseudomonadaceae</taxon>
        <taxon>Pseudomonas</taxon>
    </lineage>
</organism>
<proteinExistence type="predicted"/>
<sequence>MNLTPRELADYQHAAREQPASIPLPGINELRIKPIDKDDVISFLEWEPSAYADFEWRTIATYKFRDDYALDFAIWANGELCGLCFACTTPSFDAVHIDYLQGASADDHPLKGHLARVAIEVVDAYASLLGAEWVVIQNPLDGALPVYRGLGFDDIDGEGLARPVAKA</sequence>
<dbReference type="Proteomes" id="UP000638986">
    <property type="component" value="Unassembled WGS sequence"/>
</dbReference>
<dbReference type="InterPro" id="IPR016181">
    <property type="entry name" value="Acyl_CoA_acyltransferase"/>
</dbReference>
<accession>A0A2X2DW28</accession>
<evidence type="ECO:0000313" key="4">
    <source>
        <dbReference type="Proteomes" id="UP000638986"/>
    </source>
</evidence>
<evidence type="ECO:0000313" key="3">
    <source>
        <dbReference type="Proteomes" id="UP000250443"/>
    </source>
</evidence>
<dbReference type="SUPFAM" id="SSF55729">
    <property type="entry name" value="Acyl-CoA N-acyltransferases (Nat)"/>
    <property type="match status" value="1"/>
</dbReference>
<dbReference type="Proteomes" id="UP000250443">
    <property type="component" value="Unassembled WGS sequence"/>
</dbReference>
<protein>
    <recommendedName>
        <fullName evidence="5">GNAT family N-acetyltransferase</fullName>
    </recommendedName>
</protein>
<reference evidence="1 4" key="2">
    <citation type="submission" date="2020-11" db="EMBL/GenBank/DDBJ databases">
        <title>Enhanced detection system for hospital associated transmission using whole genome sequencing surveillance.</title>
        <authorList>
            <person name="Harrison L.H."/>
            <person name="Van Tyne D."/>
            <person name="Marsh J.W."/>
            <person name="Griffith M.P."/>
            <person name="Snyder D.J."/>
            <person name="Cooper V.S."/>
            <person name="Mustapha M."/>
        </authorList>
    </citation>
    <scope>NUCLEOTIDE SEQUENCE [LARGE SCALE GENOMIC DNA]</scope>
    <source>
        <strain evidence="1 4">PSB00013</strain>
    </source>
</reference>
<evidence type="ECO:0000313" key="1">
    <source>
        <dbReference type="EMBL" id="MBH3441747.1"/>
    </source>
</evidence>
<dbReference type="AlphaFoldDB" id="A0A2X2DW28"/>
<dbReference type="EMBL" id="JADTXM010000027">
    <property type="protein sequence ID" value="MBH3441747.1"/>
    <property type="molecule type" value="Genomic_DNA"/>
</dbReference>
<name>A0A2X2DW28_PSELU</name>
<gene>
    <name evidence="1" type="ORF">I5Q09_24010</name>
    <name evidence="2" type="ORF">NCTC11842_00064</name>
</gene>
<dbReference type="RefSeq" id="WP_010799538.1">
    <property type="nucleotide sequence ID" value="NZ_JAAMQY010000010.1"/>
</dbReference>